<evidence type="ECO:0000313" key="4">
    <source>
        <dbReference type="Proteomes" id="UP000226712"/>
    </source>
</evidence>
<dbReference type="InterPro" id="IPR056290">
    <property type="entry name" value="CEPT76/DRC7_peptidase-like_dom"/>
</dbReference>
<evidence type="ECO:0000259" key="2">
    <source>
        <dbReference type="Pfam" id="PF24656"/>
    </source>
</evidence>
<accession>A0A2D6LQ09</accession>
<protein>
    <recommendedName>
        <fullName evidence="2">CEP76/DRC7 peptidase-like domain-containing protein</fullName>
    </recommendedName>
</protein>
<organism evidence="3 4">
    <name type="scientific">Candidatus Iainarchaeum sp</name>
    <dbReference type="NCBI Taxonomy" id="3101447"/>
    <lineage>
        <taxon>Archaea</taxon>
        <taxon>Candidatus Iainarchaeota</taxon>
        <taxon>Candidatus Iainarchaeia</taxon>
        <taxon>Candidatus Iainarchaeales</taxon>
        <taxon>Candidatus Iainarchaeaceae</taxon>
        <taxon>Candidatus Iainarchaeum</taxon>
    </lineage>
</organism>
<name>A0A2D6LQ09_9ARCH</name>
<feature type="coiled-coil region" evidence="1">
    <location>
        <begin position="24"/>
        <end position="53"/>
    </location>
</feature>
<proteinExistence type="predicted"/>
<sequence length="267" mass="30745">MAFSSATETGLKKTSEEKLILRNISALEKSIAEETNEERKKELETQLSSLKAHLQGPSEQTVLEVNINNSNTEARLNKIYKILLEKHAKLISEQETKTVGEIKALINKDDLSTQAVVKSFISEKYNFKNHFFQAAEKAYNYIVDEIDFVDAELNISFWLTPKEIISEKIGDDEDQAVLLCSFLYALGDENAEVVIAELENGNAHAFVITEFNNKFLLLDPTQGKEFRDFFGEKNEVLENYAYNESHIKRFMYRFNHSNYEQFITDEE</sequence>
<feature type="domain" description="CEP76/DRC7 peptidase-like" evidence="2">
    <location>
        <begin position="157"/>
        <end position="227"/>
    </location>
</feature>
<keyword evidence="1" id="KW-0175">Coiled coil</keyword>
<gene>
    <name evidence="3" type="ORF">CL944_02140</name>
</gene>
<dbReference type="EMBL" id="NZBD01000015">
    <property type="protein sequence ID" value="MAG18252.1"/>
    <property type="molecule type" value="Genomic_DNA"/>
</dbReference>
<comment type="caution">
    <text evidence="3">The sequence shown here is derived from an EMBL/GenBank/DDBJ whole genome shotgun (WGS) entry which is preliminary data.</text>
</comment>
<dbReference type="Gene3D" id="3.10.620.30">
    <property type="match status" value="1"/>
</dbReference>
<evidence type="ECO:0000256" key="1">
    <source>
        <dbReference type="SAM" id="Coils"/>
    </source>
</evidence>
<dbReference type="Pfam" id="PF24656">
    <property type="entry name" value="CEPT76_peptidase"/>
    <property type="match status" value="1"/>
</dbReference>
<dbReference type="AlphaFoldDB" id="A0A2D6LQ09"/>
<dbReference type="Proteomes" id="UP000226712">
    <property type="component" value="Unassembled WGS sequence"/>
</dbReference>
<reference evidence="4" key="1">
    <citation type="submission" date="2017-09" db="EMBL/GenBank/DDBJ databases">
        <title>The Reconstruction of 2,631 Draft Metagenome-Assembled Genomes from the Global Oceans.</title>
        <authorList>
            <person name="Tully B.J."/>
            <person name="Graham E.D."/>
            <person name="Heidelberg J.F."/>
        </authorList>
    </citation>
    <scope>NUCLEOTIDE SEQUENCE [LARGE SCALE GENOMIC DNA]</scope>
</reference>
<evidence type="ECO:0000313" key="3">
    <source>
        <dbReference type="EMBL" id="MAG18252.1"/>
    </source>
</evidence>